<accession>A0A0C3P729</accession>
<protein>
    <submittedName>
        <fullName evidence="1">Uncharacterized protein</fullName>
    </submittedName>
</protein>
<name>A0A0C3P729_PISTI</name>
<dbReference type="Proteomes" id="UP000054217">
    <property type="component" value="Unassembled WGS sequence"/>
</dbReference>
<dbReference type="HOGENOM" id="CLU_1670099_0_0_1"/>
<evidence type="ECO:0000313" key="1">
    <source>
        <dbReference type="EMBL" id="KIO03386.1"/>
    </source>
</evidence>
<reference evidence="2" key="2">
    <citation type="submission" date="2015-01" db="EMBL/GenBank/DDBJ databases">
        <title>Evolutionary Origins and Diversification of the Mycorrhizal Mutualists.</title>
        <authorList>
            <consortium name="DOE Joint Genome Institute"/>
            <consortium name="Mycorrhizal Genomics Consortium"/>
            <person name="Kohler A."/>
            <person name="Kuo A."/>
            <person name="Nagy L.G."/>
            <person name="Floudas D."/>
            <person name="Copeland A."/>
            <person name="Barry K.W."/>
            <person name="Cichocki N."/>
            <person name="Veneault-Fourrey C."/>
            <person name="LaButti K."/>
            <person name="Lindquist E.A."/>
            <person name="Lipzen A."/>
            <person name="Lundell T."/>
            <person name="Morin E."/>
            <person name="Murat C."/>
            <person name="Riley R."/>
            <person name="Ohm R."/>
            <person name="Sun H."/>
            <person name="Tunlid A."/>
            <person name="Henrissat B."/>
            <person name="Grigoriev I.V."/>
            <person name="Hibbett D.S."/>
            <person name="Martin F."/>
        </authorList>
    </citation>
    <scope>NUCLEOTIDE SEQUENCE [LARGE SCALE GENOMIC DNA]</scope>
    <source>
        <strain evidence="2">Marx 270</strain>
    </source>
</reference>
<organism evidence="1 2">
    <name type="scientific">Pisolithus tinctorius Marx 270</name>
    <dbReference type="NCBI Taxonomy" id="870435"/>
    <lineage>
        <taxon>Eukaryota</taxon>
        <taxon>Fungi</taxon>
        <taxon>Dikarya</taxon>
        <taxon>Basidiomycota</taxon>
        <taxon>Agaricomycotina</taxon>
        <taxon>Agaricomycetes</taxon>
        <taxon>Agaricomycetidae</taxon>
        <taxon>Boletales</taxon>
        <taxon>Sclerodermatineae</taxon>
        <taxon>Pisolithaceae</taxon>
        <taxon>Pisolithus</taxon>
    </lineage>
</organism>
<proteinExistence type="predicted"/>
<dbReference type="EMBL" id="KN831976">
    <property type="protein sequence ID" value="KIO03386.1"/>
    <property type="molecule type" value="Genomic_DNA"/>
</dbReference>
<evidence type="ECO:0000313" key="2">
    <source>
        <dbReference type="Proteomes" id="UP000054217"/>
    </source>
</evidence>
<gene>
    <name evidence="1" type="ORF">M404DRAFT_618449</name>
</gene>
<keyword evidence="2" id="KW-1185">Reference proteome</keyword>
<reference evidence="1 2" key="1">
    <citation type="submission" date="2014-04" db="EMBL/GenBank/DDBJ databases">
        <authorList>
            <consortium name="DOE Joint Genome Institute"/>
            <person name="Kuo A."/>
            <person name="Kohler A."/>
            <person name="Costa M.D."/>
            <person name="Nagy L.G."/>
            <person name="Floudas D."/>
            <person name="Copeland A."/>
            <person name="Barry K.W."/>
            <person name="Cichocki N."/>
            <person name="Veneault-Fourrey C."/>
            <person name="LaButti K."/>
            <person name="Lindquist E.A."/>
            <person name="Lipzen A."/>
            <person name="Lundell T."/>
            <person name="Morin E."/>
            <person name="Murat C."/>
            <person name="Sun H."/>
            <person name="Tunlid A."/>
            <person name="Henrissat B."/>
            <person name="Grigoriev I.V."/>
            <person name="Hibbett D.S."/>
            <person name="Martin F."/>
            <person name="Nordberg H.P."/>
            <person name="Cantor M.N."/>
            <person name="Hua S.X."/>
        </authorList>
    </citation>
    <scope>NUCLEOTIDE SEQUENCE [LARGE SCALE GENOMIC DNA]</scope>
    <source>
        <strain evidence="1 2">Marx 270</strain>
    </source>
</reference>
<dbReference type="InParanoid" id="A0A0C3P729"/>
<dbReference type="AlphaFoldDB" id="A0A0C3P729"/>
<sequence>MPTVGRGPLTSTAEISASYTHTSTSIGPLTDLRLPTHLNPFDARDTLRMLWHNGPFDFRPIAGAVQVCARVTSLLPIALSLPLASLAILSTFYTNGLNCNLGTSKALLTLATHSSQVVKLYAAAFPFDLCSKHNPNVPPMMLASRWLKNTVVQRRPGH</sequence>